<gene>
    <name evidence="1" type="ORF">SPARVUS_LOCUS14978237</name>
</gene>
<dbReference type="Proteomes" id="UP001162483">
    <property type="component" value="Unassembled WGS sequence"/>
</dbReference>
<comment type="caution">
    <text evidence="1">The sequence shown here is derived from an EMBL/GenBank/DDBJ whole genome shotgun (WGS) entry which is preliminary data.</text>
</comment>
<sequence length="57" mass="6516">CLTYFLSCETSKYGVPGPFEYRENALHAFFMMKNGSGQHLEMEELKKNSNANAYKCS</sequence>
<protein>
    <submittedName>
        <fullName evidence="1">Uncharacterized protein</fullName>
    </submittedName>
</protein>
<proteinExistence type="predicted"/>
<evidence type="ECO:0000313" key="1">
    <source>
        <dbReference type="EMBL" id="CAI9613938.1"/>
    </source>
</evidence>
<feature type="non-terminal residue" evidence="1">
    <location>
        <position position="1"/>
    </location>
</feature>
<accession>A0ABN9H2L5</accession>
<evidence type="ECO:0000313" key="2">
    <source>
        <dbReference type="Proteomes" id="UP001162483"/>
    </source>
</evidence>
<reference evidence="1" key="1">
    <citation type="submission" date="2023-05" db="EMBL/GenBank/DDBJ databases">
        <authorList>
            <person name="Stuckert A."/>
        </authorList>
    </citation>
    <scope>NUCLEOTIDE SEQUENCE</scope>
</reference>
<organism evidence="1 2">
    <name type="scientific">Staurois parvus</name>
    <dbReference type="NCBI Taxonomy" id="386267"/>
    <lineage>
        <taxon>Eukaryota</taxon>
        <taxon>Metazoa</taxon>
        <taxon>Chordata</taxon>
        <taxon>Craniata</taxon>
        <taxon>Vertebrata</taxon>
        <taxon>Euteleostomi</taxon>
        <taxon>Amphibia</taxon>
        <taxon>Batrachia</taxon>
        <taxon>Anura</taxon>
        <taxon>Neobatrachia</taxon>
        <taxon>Ranoidea</taxon>
        <taxon>Ranidae</taxon>
        <taxon>Staurois</taxon>
    </lineage>
</organism>
<name>A0ABN9H2L5_9NEOB</name>
<keyword evidence="2" id="KW-1185">Reference proteome</keyword>
<dbReference type="EMBL" id="CATNWA010019568">
    <property type="protein sequence ID" value="CAI9613938.1"/>
    <property type="molecule type" value="Genomic_DNA"/>
</dbReference>